<dbReference type="OrthoDB" id="898870at2"/>
<dbReference type="SMART" id="SM01067">
    <property type="entry name" value="CBM_3"/>
    <property type="match status" value="2"/>
</dbReference>
<feature type="domain" description="CBM3" evidence="2">
    <location>
        <begin position="1391"/>
        <end position="1544"/>
    </location>
</feature>
<dbReference type="Gene3D" id="2.60.40.710">
    <property type="entry name" value="Endoglucanase-like"/>
    <property type="match status" value="2"/>
</dbReference>
<proteinExistence type="predicted"/>
<dbReference type="InterPro" id="IPR036966">
    <property type="entry name" value="CBM3_sf"/>
</dbReference>
<dbReference type="Gene3D" id="2.60.40.10">
    <property type="entry name" value="Immunoglobulins"/>
    <property type="match status" value="4"/>
</dbReference>
<dbReference type="InterPro" id="IPR013783">
    <property type="entry name" value="Ig-like_fold"/>
</dbReference>
<dbReference type="SUPFAM" id="SSF49384">
    <property type="entry name" value="Carbohydrate-binding domain"/>
    <property type="match status" value="2"/>
</dbReference>
<evidence type="ECO:0000256" key="1">
    <source>
        <dbReference type="SAM" id="SignalP"/>
    </source>
</evidence>
<accession>I0K805</accession>
<keyword evidence="1" id="KW-0732">Signal</keyword>
<dbReference type="InterPro" id="IPR001956">
    <property type="entry name" value="CBM3"/>
</dbReference>
<protein>
    <recommendedName>
        <fullName evidence="2">CBM3 domain-containing protein</fullName>
    </recommendedName>
</protein>
<name>I0K805_9BACT</name>
<dbReference type="eggNOG" id="COG2755">
    <property type="taxonomic scope" value="Bacteria"/>
</dbReference>
<dbReference type="InterPro" id="IPR036514">
    <property type="entry name" value="SGNH_hydro_sf"/>
</dbReference>
<dbReference type="RefSeq" id="WP_015331357.1">
    <property type="nucleotide sequence ID" value="NC_020054.1"/>
</dbReference>
<evidence type="ECO:0000259" key="2">
    <source>
        <dbReference type="PROSITE" id="PS51172"/>
    </source>
</evidence>
<dbReference type="InterPro" id="IPR013830">
    <property type="entry name" value="SGNH_hydro"/>
</dbReference>
<dbReference type="Pfam" id="PF13472">
    <property type="entry name" value="Lipase_GDSL_2"/>
    <property type="match status" value="1"/>
</dbReference>
<dbReference type="Gene3D" id="2.60.120.560">
    <property type="entry name" value="Exo-inulinase, domain 1"/>
    <property type="match status" value="1"/>
</dbReference>
<dbReference type="GO" id="GO:0030248">
    <property type="term" value="F:cellulose binding"/>
    <property type="evidence" value="ECO:0007669"/>
    <property type="project" value="InterPro"/>
</dbReference>
<dbReference type="SUPFAM" id="SSF49785">
    <property type="entry name" value="Galactose-binding domain-like"/>
    <property type="match status" value="1"/>
</dbReference>
<dbReference type="PANTHER" id="PTHR30383:SF2">
    <property type="entry name" value="CELLULOSE-BINDING PROTEIN"/>
    <property type="match status" value="1"/>
</dbReference>
<feature type="domain" description="CBM3" evidence="2">
    <location>
        <begin position="1546"/>
        <end position="1699"/>
    </location>
</feature>
<dbReference type="HOGENOM" id="CLU_238178_0_0_10"/>
<dbReference type="GO" id="GO:0005975">
    <property type="term" value="P:carbohydrate metabolic process"/>
    <property type="evidence" value="ECO:0007669"/>
    <property type="project" value="InterPro"/>
</dbReference>
<dbReference type="InterPro" id="IPR008965">
    <property type="entry name" value="CBM2/CBM3_carb-bd_dom_sf"/>
</dbReference>
<reference evidence="3 4" key="1">
    <citation type="journal article" date="2012" name="J. Bacteriol.">
        <title>Genome Sequence of Fibrella aestuarina BUZ 2T, a Filamentous Marine Bacterium.</title>
        <authorList>
            <person name="Filippini M."/>
            <person name="Qi W."/>
            <person name="Blom J."/>
            <person name="Goesmann A."/>
            <person name="Smits T.H."/>
            <person name="Bagheri H.C."/>
        </authorList>
    </citation>
    <scope>NUCLEOTIDE SEQUENCE [LARGE SCALE GENOMIC DNA]</scope>
    <source>
        <strain evidence="4">BUZ 2T</strain>
    </source>
</reference>
<keyword evidence="4" id="KW-1185">Reference proteome</keyword>
<dbReference type="Pfam" id="PF00942">
    <property type="entry name" value="CBM_3"/>
    <property type="match status" value="2"/>
</dbReference>
<feature type="signal peptide" evidence="1">
    <location>
        <begin position="1"/>
        <end position="21"/>
    </location>
</feature>
<dbReference type="PROSITE" id="PS51172">
    <property type="entry name" value="CBM3"/>
    <property type="match status" value="2"/>
</dbReference>
<sequence length="1797" mass="192029">MRKTMLAVVAGLAMLSNSALAQRDPLKWPFAKTSIWNIPIHNNAVYAPAGIQDASYFEADEDIIILRPGAPLMKVETNNAGWSGQDRCPVQGPTLFSAPIPTDYIYDKTVWSGNTPNAGVSILQPDGKIWQAQPFAKCGTDVATAQFKWDPSGCVLTGECIEGAHGGSHLSAIGGTIRVGEFSSGKIPHAIKINLFGKENFYKDASGGYRWPATNQDGGYNDPTAFNYYGGTNPQMKIGALLALNKDVVLNSVSDNSLGLKTEAGLILARAMRDYGAYTVDNTAGDYYAFITETGPDGSVRKEFKQRYGYEINGSLGSTDWTSDIRVLFKNLYVITNNTPSSPGGGPVSDLTNRRAPAAPDFAPAKTFRIMPLGDSKTEGGGGGNAQSSWRGFLRTRLIRNGYKLDYVGDRQNVADGDTIPNDNDHAGHGGYTIGPDINKFCPTCETTGLFEHIQNYLPQANPDIVLLAIGVNDMFGDDIHVPGYRESAPQRYQDLVNKILQLKPGVRLILGTVEPVKWDKTWGSNPSDKSLGALNAKIREIANASATDNIYLADIYQKMLATWDPGDFFDDLHLSKQGATKDANAWFEALVPVLNNTPDNVAPTVTLTSPVRSATFNAPATIDLEATANDSDGSVTKVEFYNGLAKIGEATASPFRFTWNEVDEGTYLLKAVATDDLYATTASTVDTVTVKSTDGYVKFAGTGIGSPGSYENNGKTFVKALDGDLSTYFDGATAAGQWVGVDMGVAKMVRKARIVPRTAWALRIVGAKIQGSNSPDFTSPVDLYTFGQTPIEGFYTTARFTSPGLYRYYRFLSPGNGYGNVSEVEFWGNANDPTSQAPVCKIDSLLNNTRYAPGSSISLTAQASDPDGTITKVEFFSGTALVGTATAAPYTYLWTNVPVGVYFVTARATDNAGVTNVSDAVKITVDGLGSDVLYAEDYNTNTAVGWQANGGTWTAANQRYESTNTNGEFTSFYNGASFTNYSYSVDATASWDNNIGVVFNYQNTNNYYIVVFNSKSKTVDLKKKVNGTLTTIASTTFTGGGTGASHAISITNNGSTTTVKINGNTVFNNVSTTDFAGGKIGLYSFYCPSRFDNVIVRAISALPTVAITSPAANATFTAPATLTLTASASASSGSVSKVEFYNGTTLLGSATASPYRFAWTNVAAGAYVLTAKVTTSTSATATSSPVSITVGAAVVQESIAFNKPPMVVNPGQSYTVNVNYTATTRRIIDVYLFNATWQTITSKNVQVEAGSGTQAITLTIPSGAAPIKGGNWSVSLWKSDWSATVKSSNASGVRVNARPTLSLTSPAESATFTEGTSVELAATASDADGTVSKVAFYNGTALLGSATSSPYAFTLTNAPVGTYTITAKATDNDSLVVTSGARSFTVLAAPSAKVRVLHRDVDNSVGNNVIKPTLQIVNEGDAPLVYSQLTLRYWLTVENFAPLSTLSVYYAQLGNNNVKMRYVALDKPRQGAWGYIEYRFEESAGQLAPGGNSGDIQSGIAKQTNTNVNEADDYSYANAQALVANDHVTGYLNGKLAWGIEPTEVPAQQQLTVYTDNRPVGANTINTYLQVRNEGNVPVNYQDIKVRYYLTADANPDKLRFYLDYALLGNPNVTGRFVKLDPVLANADAYLELSVNTSLGALYPASNTGDIQYRIAKDDWTDFIKSNDYSTVAGSGSVENNRVVVYLAGQRIWGQEPAAGARTGSGEVSEAPLQVTLLGNPVSGPHMSVEVRGANGQPLRLQLTDINGKAVSNHFIEQALPVEQHRLDIGHQATGLLLLQVSTPSQTKTLKVLKAN</sequence>
<dbReference type="STRING" id="1166018.FAES_2249"/>
<evidence type="ECO:0000313" key="4">
    <source>
        <dbReference type="Proteomes" id="UP000011058"/>
    </source>
</evidence>
<dbReference type="Pfam" id="PF17957">
    <property type="entry name" value="Big_7"/>
    <property type="match status" value="4"/>
</dbReference>
<feature type="chain" id="PRO_5003629964" description="CBM3 domain-containing protein" evidence="1">
    <location>
        <begin position="22"/>
        <end position="1797"/>
    </location>
</feature>
<dbReference type="KEGG" id="fae:FAES_2249"/>
<dbReference type="Pfam" id="PF22633">
    <property type="entry name" value="F5_F8_type_C_2"/>
    <property type="match status" value="1"/>
</dbReference>
<dbReference type="InterPro" id="IPR008979">
    <property type="entry name" value="Galactose-bd-like_sf"/>
</dbReference>
<dbReference type="Gene3D" id="3.40.50.1110">
    <property type="entry name" value="SGNH hydrolase"/>
    <property type="match status" value="1"/>
</dbReference>
<organism evidence="3 4">
    <name type="scientific">Fibrella aestuarina BUZ 2</name>
    <dbReference type="NCBI Taxonomy" id="1166018"/>
    <lineage>
        <taxon>Bacteria</taxon>
        <taxon>Pseudomonadati</taxon>
        <taxon>Bacteroidota</taxon>
        <taxon>Cytophagia</taxon>
        <taxon>Cytophagales</taxon>
        <taxon>Spirosomataceae</taxon>
        <taxon>Fibrella</taxon>
    </lineage>
</organism>
<dbReference type="InterPro" id="IPR051532">
    <property type="entry name" value="Ester_Hydrolysis_Enzymes"/>
</dbReference>
<dbReference type="PATRIC" id="fig|1166018.3.peg.4005"/>
<dbReference type="GO" id="GO:0004622">
    <property type="term" value="F:phosphatidylcholine lysophospholipase activity"/>
    <property type="evidence" value="ECO:0007669"/>
    <property type="project" value="TreeGrafter"/>
</dbReference>
<evidence type="ECO:0000313" key="3">
    <source>
        <dbReference type="EMBL" id="CCH00258.1"/>
    </source>
</evidence>
<dbReference type="Gene3D" id="2.60.120.260">
    <property type="entry name" value="Galactose-binding domain-like"/>
    <property type="match status" value="1"/>
</dbReference>
<dbReference type="Proteomes" id="UP000011058">
    <property type="component" value="Chromosome"/>
</dbReference>
<gene>
    <name evidence="3" type="ORF">FAES_2249</name>
</gene>
<dbReference type="EMBL" id="HE796683">
    <property type="protein sequence ID" value="CCH00258.1"/>
    <property type="molecule type" value="Genomic_DNA"/>
</dbReference>
<dbReference type="PANTHER" id="PTHR30383">
    <property type="entry name" value="THIOESTERASE 1/PROTEASE 1/LYSOPHOSPHOLIPASE L1"/>
    <property type="match status" value="1"/>
</dbReference>
<dbReference type="SUPFAM" id="SSF52266">
    <property type="entry name" value="SGNH hydrolase"/>
    <property type="match status" value="1"/>
</dbReference>